<reference evidence="12" key="2">
    <citation type="submission" date="2009-11" db="EMBL/GenBank/DDBJ databases">
        <title>The Genome Sequence of Allomyces macrogynus strain ATCC 38327.</title>
        <authorList>
            <consortium name="The Broad Institute Genome Sequencing Platform"/>
            <person name="Russ C."/>
            <person name="Cuomo C."/>
            <person name="Shea T."/>
            <person name="Young S.K."/>
            <person name="Zeng Q."/>
            <person name="Koehrsen M."/>
            <person name="Haas B."/>
            <person name="Borodovsky M."/>
            <person name="Guigo R."/>
            <person name="Alvarado L."/>
            <person name="Berlin A."/>
            <person name="Borenstein D."/>
            <person name="Chen Z."/>
            <person name="Engels R."/>
            <person name="Freedman E."/>
            <person name="Gellesch M."/>
            <person name="Goldberg J."/>
            <person name="Griggs A."/>
            <person name="Gujja S."/>
            <person name="Heiman D."/>
            <person name="Hepburn T."/>
            <person name="Howarth C."/>
            <person name="Jen D."/>
            <person name="Larson L."/>
            <person name="Lewis B."/>
            <person name="Mehta T."/>
            <person name="Park D."/>
            <person name="Pearson M."/>
            <person name="Roberts A."/>
            <person name="Saif S."/>
            <person name="Shenoy N."/>
            <person name="Sisk P."/>
            <person name="Stolte C."/>
            <person name="Sykes S."/>
            <person name="Walk T."/>
            <person name="White J."/>
            <person name="Yandava C."/>
            <person name="Burger G."/>
            <person name="Gray M.W."/>
            <person name="Holland P.W.H."/>
            <person name="King N."/>
            <person name="Lang F.B.F."/>
            <person name="Roger A.J."/>
            <person name="Ruiz-Trillo I."/>
            <person name="Lander E."/>
            <person name="Nusbaum C."/>
        </authorList>
    </citation>
    <scope>NUCLEOTIDE SEQUENCE [LARGE SCALE GENOMIC DNA]</scope>
    <source>
        <strain evidence="12">ATCC 38327</strain>
    </source>
</reference>
<feature type="transmembrane region" description="Helical" evidence="9">
    <location>
        <begin position="764"/>
        <end position="782"/>
    </location>
</feature>
<keyword evidence="3" id="KW-0813">Transport</keyword>
<keyword evidence="6 9" id="KW-1133">Transmembrane helix</keyword>
<comment type="similarity">
    <text evidence="2">Belongs to the bacterial solute-binding protein 1 family.</text>
</comment>
<feature type="transmembrane region" description="Helical" evidence="9">
    <location>
        <begin position="794"/>
        <end position="816"/>
    </location>
</feature>
<dbReference type="STRING" id="578462.A0A0L0SYW1"/>
<evidence type="ECO:0000313" key="11">
    <source>
        <dbReference type="EMBL" id="KNE67696.1"/>
    </source>
</evidence>
<dbReference type="Pfam" id="PF00003">
    <property type="entry name" value="7tm_3"/>
    <property type="match status" value="1"/>
</dbReference>
<dbReference type="GO" id="GO:0004930">
    <property type="term" value="F:G protein-coupled receptor activity"/>
    <property type="evidence" value="ECO:0007669"/>
    <property type="project" value="InterPro"/>
</dbReference>
<dbReference type="Gene3D" id="3.40.190.10">
    <property type="entry name" value="Periplasmic binding protein-like II"/>
    <property type="match status" value="2"/>
</dbReference>
<reference evidence="11 12" key="1">
    <citation type="submission" date="2009-11" db="EMBL/GenBank/DDBJ databases">
        <title>Annotation of Allomyces macrogynus ATCC 38327.</title>
        <authorList>
            <consortium name="The Broad Institute Genome Sequencing Platform"/>
            <person name="Russ C."/>
            <person name="Cuomo C."/>
            <person name="Burger G."/>
            <person name="Gray M.W."/>
            <person name="Holland P.W.H."/>
            <person name="King N."/>
            <person name="Lang F.B.F."/>
            <person name="Roger A.J."/>
            <person name="Ruiz-Trillo I."/>
            <person name="Young S.K."/>
            <person name="Zeng Q."/>
            <person name="Gargeya S."/>
            <person name="Fitzgerald M."/>
            <person name="Haas B."/>
            <person name="Abouelleil A."/>
            <person name="Alvarado L."/>
            <person name="Arachchi H.M."/>
            <person name="Berlin A."/>
            <person name="Chapman S.B."/>
            <person name="Gearin G."/>
            <person name="Goldberg J."/>
            <person name="Griggs A."/>
            <person name="Gujja S."/>
            <person name="Hansen M."/>
            <person name="Heiman D."/>
            <person name="Howarth C."/>
            <person name="Larimer J."/>
            <person name="Lui A."/>
            <person name="MacDonald P.J.P."/>
            <person name="McCowen C."/>
            <person name="Montmayeur A."/>
            <person name="Murphy C."/>
            <person name="Neiman D."/>
            <person name="Pearson M."/>
            <person name="Priest M."/>
            <person name="Roberts A."/>
            <person name="Saif S."/>
            <person name="Shea T."/>
            <person name="Sisk P."/>
            <person name="Stolte C."/>
            <person name="Sykes S."/>
            <person name="Wortman J."/>
            <person name="Nusbaum C."/>
            <person name="Birren B."/>
        </authorList>
    </citation>
    <scope>NUCLEOTIDE SEQUENCE [LARGE SCALE GENOMIC DNA]</scope>
    <source>
        <strain evidence="11 12">ATCC 38327</strain>
    </source>
</reference>
<evidence type="ECO:0000256" key="3">
    <source>
        <dbReference type="ARBA" id="ARBA00022448"/>
    </source>
</evidence>
<dbReference type="Pfam" id="PF13416">
    <property type="entry name" value="SBP_bac_8"/>
    <property type="match status" value="1"/>
</dbReference>
<dbReference type="InterPro" id="IPR006059">
    <property type="entry name" value="SBP"/>
</dbReference>
<keyword evidence="4 9" id="KW-0812">Transmembrane</keyword>
<keyword evidence="7 9" id="KW-0472">Membrane</keyword>
<sequence>MLPLTAYRRRYIVIEPSLPSCCRPPTEMANHARRRAATTACFEQDDVPYQSATRLHLLAPGPFGLDEDVDGRRMQRRWRTSTKAPIDEDVAQVAASNLPAQGCPRAPGRSRTSFHVFDHCYASAHPQRLRAQPWSSTVVTLALALMLMLFATTVNAVTTVRLFLAPATPGQEAEQSSSIRPLLDAWESTSGIHVELVWNSGINSNERLVQAQAAIGTGQSSNVDVLIYEYHWAGILADNLLDVSPLIPASDLHAHDPRALAGITDESKVMGLPLSTSYTLLYYRTDLLAKYGFSGPPRTWPELEVMAETITNGESATDPTLIGYLPQFMSNELLTTNLLEYLAGSDAGALLEPDRTLSSFTTGSKYAAVLQVAQRVRKWVTSAVVDATAVVADEMVSGMQWGANNVVMMRFSPIVPNRVAPSGTSVTWNVTQLPGEKVRGASTLSGVAAGVVRGAANVTAAAQVVRFLGSAEFQKAIALQVGVMPAVPSLLDDPDVCRMIMFCHVYKNVTIVHRPSLIAGQKYSQVSQAIYTQWSDIISGQATPEVGIDNMNRQIATILDIDLLGNPTNPTWTDPVVITMVTISLGGVIGLIATSVLLFQSRAAPKIQRAPWLLLSVMQLGMAIALVHPLVMAGVPNSVTCVLQSWQLATSHTLMVGGAALRLFRCRKMFRNTFAKHIVILRDRTVVRVMLFLIAVDTFLLSIWTGIDPPRPVDTKRATWRYMTCKSQGDAAGIPVFVFHGGLHLAALILAARSHPARKVFPDAQALALGVYNTTLLMALVLPTRFFNAIGLPIQYAATAVALFLTTGVFYGLFIFPHLRTARAFRRGERSTSGAGAAASAEARRSPSSGGGAGRASGSAAETAPGLKRKTSGAAALVRPPPAANADRVGLVSYCVARSRWWLPYAAWQGAKMHLFPGLGMLVLEPSDSADPRDTGHVIDLASITAVDATEMTARNPNSTTPAAMDSSMSLFHEHVFRVTTTLIVVDIMAASPGEAAAWVEALALIRAAHAAATAAPARSSNAALRRRQPRAPAVSMRVPGRSSSAAGRVRSGSALANAVAGAAGRGTPKAAR</sequence>
<dbReference type="eggNOG" id="ENOG502SADS">
    <property type="taxonomic scope" value="Eukaryota"/>
</dbReference>
<dbReference type="VEuPathDB" id="FungiDB:AMAG_12430"/>
<dbReference type="PANTHER" id="PTHR43649">
    <property type="entry name" value="ARABINOSE-BINDING PROTEIN-RELATED"/>
    <property type="match status" value="1"/>
</dbReference>
<dbReference type="InterPro" id="IPR017978">
    <property type="entry name" value="GPCR_3_C"/>
</dbReference>
<name>A0A0L0SYW1_ALLM3</name>
<feature type="region of interest" description="Disordered" evidence="8">
    <location>
        <begin position="1017"/>
        <end position="1052"/>
    </location>
</feature>
<keyword evidence="5" id="KW-0732">Signal</keyword>
<dbReference type="AlphaFoldDB" id="A0A0L0SYW1"/>
<feature type="transmembrane region" description="Helical" evidence="9">
    <location>
        <begin position="732"/>
        <end position="752"/>
    </location>
</feature>
<feature type="transmembrane region" description="Helical" evidence="9">
    <location>
        <begin position="643"/>
        <end position="664"/>
    </location>
</feature>
<evidence type="ECO:0000256" key="8">
    <source>
        <dbReference type="SAM" id="MobiDB-lite"/>
    </source>
</evidence>
<evidence type="ECO:0000259" key="10">
    <source>
        <dbReference type="PROSITE" id="PS50259"/>
    </source>
</evidence>
<evidence type="ECO:0000256" key="4">
    <source>
        <dbReference type="ARBA" id="ARBA00022692"/>
    </source>
</evidence>
<organism evidence="11 12">
    <name type="scientific">Allomyces macrogynus (strain ATCC 38327)</name>
    <name type="common">Allomyces javanicus var. macrogynus</name>
    <dbReference type="NCBI Taxonomy" id="578462"/>
    <lineage>
        <taxon>Eukaryota</taxon>
        <taxon>Fungi</taxon>
        <taxon>Fungi incertae sedis</taxon>
        <taxon>Blastocladiomycota</taxon>
        <taxon>Blastocladiomycetes</taxon>
        <taxon>Blastocladiales</taxon>
        <taxon>Blastocladiaceae</taxon>
        <taxon>Allomyces</taxon>
    </lineage>
</organism>
<protein>
    <recommendedName>
        <fullName evidence="10">G-protein coupled receptors family 3 profile domain-containing protein</fullName>
    </recommendedName>
</protein>
<dbReference type="PROSITE" id="PS50259">
    <property type="entry name" value="G_PROTEIN_RECEP_F3_4"/>
    <property type="match status" value="1"/>
</dbReference>
<evidence type="ECO:0000313" key="12">
    <source>
        <dbReference type="Proteomes" id="UP000054350"/>
    </source>
</evidence>
<feature type="transmembrane region" description="Helical" evidence="9">
    <location>
        <begin position="576"/>
        <end position="599"/>
    </location>
</feature>
<keyword evidence="12" id="KW-1185">Reference proteome</keyword>
<dbReference type="EMBL" id="GG745354">
    <property type="protein sequence ID" value="KNE67696.1"/>
    <property type="molecule type" value="Genomic_DNA"/>
</dbReference>
<evidence type="ECO:0000256" key="2">
    <source>
        <dbReference type="ARBA" id="ARBA00008520"/>
    </source>
</evidence>
<dbReference type="InterPro" id="IPR050490">
    <property type="entry name" value="Bact_solute-bd_prot1"/>
</dbReference>
<evidence type="ECO:0000256" key="9">
    <source>
        <dbReference type="SAM" id="Phobius"/>
    </source>
</evidence>
<feature type="region of interest" description="Disordered" evidence="8">
    <location>
        <begin position="835"/>
        <end position="875"/>
    </location>
</feature>
<dbReference type="Proteomes" id="UP000054350">
    <property type="component" value="Unassembled WGS sequence"/>
</dbReference>
<gene>
    <name evidence="11" type="ORF">AMAG_12430</name>
</gene>
<dbReference type="GO" id="GO:0016020">
    <property type="term" value="C:membrane"/>
    <property type="evidence" value="ECO:0007669"/>
    <property type="project" value="UniProtKB-SubCell"/>
</dbReference>
<feature type="transmembrane region" description="Helical" evidence="9">
    <location>
        <begin position="138"/>
        <end position="164"/>
    </location>
</feature>
<proteinExistence type="inferred from homology"/>
<feature type="transmembrane region" description="Helical" evidence="9">
    <location>
        <begin position="611"/>
        <end position="631"/>
    </location>
</feature>
<dbReference type="OrthoDB" id="5574009at2759"/>
<feature type="transmembrane region" description="Helical" evidence="9">
    <location>
        <begin position="685"/>
        <end position="707"/>
    </location>
</feature>
<evidence type="ECO:0000256" key="1">
    <source>
        <dbReference type="ARBA" id="ARBA00004141"/>
    </source>
</evidence>
<feature type="domain" description="G-protein coupled receptors family 3 profile" evidence="10">
    <location>
        <begin position="576"/>
        <end position="819"/>
    </location>
</feature>
<evidence type="ECO:0000256" key="6">
    <source>
        <dbReference type="ARBA" id="ARBA00022989"/>
    </source>
</evidence>
<feature type="compositionally biased region" description="Low complexity" evidence="8">
    <location>
        <begin position="1041"/>
        <end position="1052"/>
    </location>
</feature>
<evidence type="ECO:0000256" key="7">
    <source>
        <dbReference type="ARBA" id="ARBA00023136"/>
    </source>
</evidence>
<evidence type="ECO:0000256" key="5">
    <source>
        <dbReference type="ARBA" id="ARBA00022729"/>
    </source>
</evidence>
<dbReference type="PANTHER" id="PTHR43649:SF34">
    <property type="entry name" value="ABC TRANSPORTER PERIPLASMIC-BINDING PROTEIN YCJN-RELATED"/>
    <property type="match status" value="1"/>
</dbReference>
<comment type="subcellular location">
    <subcellularLocation>
        <location evidence="1">Membrane</location>
        <topology evidence="1">Multi-pass membrane protein</topology>
    </subcellularLocation>
</comment>
<accession>A0A0L0SYW1</accession>
<dbReference type="SUPFAM" id="SSF53850">
    <property type="entry name" value="Periplasmic binding protein-like II"/>
    <property type="match status" value="1"/>
</dbReference>